<dbReference type="OrthoDB" id="4062651at2759"/>
<keyword evidence="2" id="KW-1015">Disulfide bond</keyword>
<dbReference type="FunFam" id="2.90.10.30:FF:000003">
    <property type="entry name" value="Os04g0303100 protein"/>
    <property type="match status" value="1"/>
</dbReference>
<dbReference type="InterPro" id="IPR051343">
    <property type="entry name" value="G-type_lectin_kinases/EP1-like"/>
</dbReference>
<comment type="caution">
    <text evidence="5">The sequence shown here is derived from an EMBL/GenBank/DDBJ whole genome shotgun (WGS) entry which is preliminary data.</text>
</comment>
<dbReference type="Gene3D" id="2.90.10.30">
    <property type="match status" value="1"/>
</dbReference>
<dbReference type="STRING" id="93759.A0A1R3GS67"/>
<keyword evidence="1" id="KW-0732">Signal</keyword>
<evidence type="ECO:0000256" key="3">
    <source>
        <dbReference type="ARBA" id="ARBA00023180"/>
    </source>
</evidence>
<dbReference type="PANTHER" id="PTHR47976">
    <property type="entry name" value="G-TYPE LECTIN S-RECEPTOR-LIKE SERINE/THREONINE-PROTEIN KINASE SD2-5"/>
    <property type="match status" value="1"/>
</dbReference>
<evidence type="ECO:0000259" key="4">
    <source>
        <dbReference type="PROSITE" id="PS50927"/>
    </source>
</evidence>
<dbReference type="EMBL" id="AWUE01021799">
    <property type="protein sequence ID" value="OMO60955.1"/>
    <property type="molecule type" value="Genomic_DNA"/>
</dbReference>
<protein>
    <submittedName>
        <fullName evidence="5">S-locus glycoprotein</fullName>
    </submittedName>
</protein>
<dbReference type="InterPro" id="IPR001480">
    <property type="entry name" value="Bulb-type_lectin_dom"/>
</dbReference>
<dbReference type="CDD" id="cd00028">
    <property type="entry name" value="B_lectin"/>
    <property type="match status" value="1"/>
</dbReference>
<dbReference type="InterPro" id="IPR000858">
    <property type="entry name" value="S_locus_glycoprot_dom"/>
</dbReference>
<dbReference type="Pfam" id="PF01453">
    <property type="entry name" value="B_lectin"/>
    <property type="match status" value="1"/>
</dbReference>
<dbReference type="PANTHER" id="PTHR47976:SF30">
    <property type="entry name" value="RECEPTOR-LIKE SERINE_THREONINE-PROTEIN KINASE"/>
    <property type="match status" value="1"/>
</dbReference>
<dbReference type="SMART" id="SM00108">
    <property type="entry name" value="B_lectin"/>
    <property type="match status" value="1"/>
</dbReference>
<reference evidence="6" key="1">
    <citation type="submission" date="2013-09" db="EMBL/GenBank/DDBJ databases">
        <title>Corchorus olitorius genome sequencing.</title>
        <authorList>
            <person name="Alam M."/>
            <person name="Haque M.S."/>
            <person name="Islam M.S."/>
            <person name="Emdad E.M."/>
            <person name="Islam M.M."/>
            <person name="Ahmed B."/>
            <person name="Halim A."/>
            <person name="Hossen Q.M.M."/>
            <person name="Hossain M.Z."/>
            <person name="Ahmed R."/>
            <person name="Khan M.M."/>
            <person name="Islam R."/>
            <person name="Rashid M.M."/>
            <person name="Khan S.A."/>
            <person name="Rahman M.S."/>
            <person name="Alam M."/>
            <person name="Yahiya A.S."/>
            <person name="Khan M.S."/>
            <person name="Azam M.S."/>
            <person name="Haque T."/>
            <person name="Lashkar M.Z.H."/>
            <person name="Akhand A.I."/>
            <person name="Morshed G."/>
            <person name="Roy S."/>
            <person name="Uddin K.S."/>
            <person name="Rabeya T."/>
            <person name="Hossain A.S."/>
            <person name="Chowdhury A."/>
            <person name="Snigdha A.R."/>
            <person name="Mortoza M.S."/>
            <person name="Matin S.A."/>
            <person name="Hoque S.M.E."/>
            <person name="Islam M.K."/>
            <person name="Roy D.K."/>
            <person name="Haider R."/>
            <person name="Moosa M.M."/>
            <person name="Elias S.M."/>
            <person name="Hasan A.M."/>
            <person name="Jahan S."/>
            <person name="Shafiuddin M."/>
            <person name="Mahmood N."/>
            <person name="Shommy N.S."/>
        </authorList>
    </citation>
    <scope>NUCLEOTIDE SEQUENCE [LARGE SCALE GENOMIC DNA]</scope>
    <source>
        <strain evidence="6">cv. O-4</strain>
    </source>
</reference>
<name>A0A1R3GS67_9ROSI</name>
<evidence type="ECO:0000313" key="6">
    <source>
        <dbReference type="Proteomes" id="UP000187203"/>
    </source>
</evidence>
<sequence>MVIMNGTRWILTAFLTLIIIQSLLLNLIIAQNLDYPSVVYPPLSWRNGLSSKSNFGSLEAAGVKPILVNGNFVCGFHCTSTTLETCFFAISFFNTSFAAVTGDNSNPSPEIVIVWSANRNNPVQLEAELKFTQQGDLVLQDAHGALVWSTNTTAARLNLTHQGNLLLFDKTNKVLWQSFDHPTDSFLPGQRLVYGQKLRSSQSEMNLSEGLYSFIIDDHGYFMAYMEPDPFQVYYWSDRVYSSRTKAGQFYTEFEDMATLWNSTFTLIKIRSDGHLMGYQSTNSSWTESMDIFGINQCNYPLVCGEYGLCTESSDSTTCSCPGVGVKKYSKKVDEEDYLDHIISGLPTRFSYEELKVITKNFSIKLGEGGFGRKAKEEQLEDLVDKHGDEMQSNASEVVKTMKVAACCLRNEIRRRPSMSTVVKVLEGSMNIEDSLSYDFSNLPELEAVATDSLILASSLSGPR</sequence>
<organism evidence="5 6">
    <name type="scientific">Corchorus olitorius</name>
    <dbReference type="NCBI Taxonomy" id="93759"/>
    <lineage>
        <taxon>Eukaryota</taxon>
        <taxon>Viridiplantae</taxon>
        <taxon>Streptophyta</taxon>
        <taxon>Embryophyta</taxon>
        <taxon>Tracheophyta</taxon>
        <taxon>Spermatophyta</taxon>
        <taxon>Magnoliopsida</taxon>
        <taxon>eudicotyledons</taxon>
        <taxon>Gunneridae</taxon>
        <taxon>Pentapetalae</taxon>
        <taxon>rosids</taxon>
        <taxon>malvids</taxon>
        <taxon>Malvales</taxon>
        <taxon>Malvaceae</taxon>
        <taxon>Grewioideae</taxon>
        <taxon>Apeibeae</taxon>
        <taxon>Corchorus</taxon>
    </lineage>
</organism>
<dbReference type="SUPFAM" id="SSF51110">
    <property type="entry name" value="alpha-D-mannose-specific plant lectins"/>
    <property type="match status" value="1"/>
</dbReference>
<proteinExistence type="predicted"/>
<gene>
    <name evidence="5" type="ORF">COLO4_33648</name>
</gene>
<keyword evidence="6" id="KW-1185">Reference proteome</keyword>
<dbReference type="Pfam" id="PF00954">
    <property type="entry name" value="S_locus_glycop"/>
    <property type="match status" value="1"/>
</dbReference>
<evidence type="ECO:0000256" key="1">
    <source>
        <dbReference type="ARBA" id="ARBA00022729"/>
    </source>
</evidence>
<keyword evidence="3" id="KW-0325">Glycoprotein</keyword>
<dbReference type="PROSITE" id="PS50927">
    <property type="entry name" value="BULB_LECTIN"/>
    <property type="match status" value="1"/>
</dbReference>
<dbReference type="GO" id="GO:0048544">
    <property type="term" value="P:recognition of pollen"/>
    <property type="evidence" value="ECO:0007669"/>
    <property type="project" value="InterPro"/>
</dbReference>
<dbReference type="Proteomes" id="UP000187203">
    <property type="component" value="Unassembled WGS sequence"/>
</dbReference>
<evidence type="ECO:0000256" key="2">
    <source>
        <dbReference type="ARBA" id="ARBA00023157"/>
    </source>
</evidence>
<dbReference type="InterPro" id="IPR036426">
    <property type="entry name" value="Bulb-type_lectin_dom_sf"/>
</dbReference>
<dbReference type="AlphaFoldDB" id="A0A1R3GS67"/>
<feature type="domain" description="Bulb-type lectin" evidence="4">
    <location>
        <begin position="64"/>
        <end position="180"/>
    </location>
</feature>
<evidence type="ECO:0000313" key="5">
    <source>
        <dbReference type="EMBL" id="OMO60955.1"/>
    </source>
</evidence>
<accession>A0A1R3GS67</accession>